<dbReference type="STRING" id="582692.SAMN05720606_111119"/>
<evidence type="ECO:0008006" key="3">
    <source>
        <dbReference type="Google" id="ProtNLM"/>
    </source>
</evidence>
<sequence>MNLKEKLMYIRENQYQAQSDAFVLIQEMLHNIGTVDAQLRDELIYTTLSHWIPSLSLTTSELEHILTTVLDRDHLLYGLGETHSDSVFTRSFSMLVIPLLLMRHAASPFLSSERIHQIKDVVFHNVREEKDYRGYDETKGWAHAVAHAADVLEDLAQYNELDEADLSTMLDLVYEKMTISDRVYSDGEDERMITPVMCILDRNILSQASVQQWIQRFGTVENESEFLPAFRQKNNIKNFLKSLYFRIKFHGVYDADLCPTIEQTLYKVEPVYYTS</sequence>
<evidence type="ECO:0000313" key="1">
    <source>
        <dbReference type="EMBL" id="SCY88688.1"/>
    </source>
</evidence>
<dbReference type="InterPro" id="IPR021247">
    <property type="entry name" value="DUF2785"/>
</dbReference>
<keyword evidence="2" id="KW-1185">Reference proteome</keyword>
<protein>
    <recommendedName>
        <fullName evidence="3">DUF2785 domain-containing protein</fullName>
    </recommendedName>
</protein>
<dbReference type="EMBL" id="FMVM01000011">
    <property type="protein sequence ID" value="SCY88688.1"/>
    <property type="molecule type" value="Genomic_DNA"/>
</dbReference>
<dbReference type="AlphaFoldDB" id="A0A1G5JLV9"/>
<dbReference type="Pfam" id="PF10978">
    <property type="entry name" value="DUF2785"/>
    <property type="match status" value="1"/>
</dbReference>
<dbReference type="RefSeq" id="WP_090921999.1">
    <property type="nucleotide sequence ID" value="NZ_FMVM01000011.1"/>
</dbReference>
<dbReference type="Proteomes" id="UP000198538">
    <property type="component" value="Unassembled WGS sequence"/>
</dbReference>
<reference evidence="2" key="1">
    <citation type="submission" date="2016-10" db="EMBL/GenBank/DDBJ databases">
        <authorList>
            <person name="Varghese N."/>
            <person name="Submissions S."/>
        </authorList>
    </citation>
    <scope>NUCLEOTIDE SEQUENCE [LARGE SCALE GENOMIC DNA]</scope>
    <source>
        <strain evidence="2">BL9</strain>
    </source>
</reference>
<accession>A0A1G5JLV9</accession>
<gene>
    <name evidence="1" type="ORF">SAMN05720606_111119</name>
</gene>
<organism evidence="1 2">
    <name type="scientific">Paenibacillus polysaccharolyticus</name>
    <dbReference type="NCBI Taxonomy" id="582692"/>
    <lineage>
        <taxon>Bacteria</taxon>
        <taxon>Bacillati</taxon>
        <taxon>Bacillota</taxon>
        <taxon>Bacilli</taxon>
        <taxon>Bacillales</taxon>
        <taxon>Paenibacillaceae</taxon>
        <taxon>Paenibacillus</taxon>
    </lineage>
</organism>
<proteinExistence type="predicted"/>
<name>A0A1G5JLV9_9BACL</name>
<evidence type="ECO:0000313" key="2">
    <source>
        <dbReference type="Proteomes" id="UP000198538"/>
    </source>
</evidence>